<dbReference type="Proteomes" id="UP000001542">
    <property type="component" value="Unassembled WGS sequence"/>
</dbReference>
<reference evidence="2" key="1">
    <citation type="submission" date="2006-10" db="EMBL/GenBank/DDBJ databases">
        <authorList>
            <person name="Amadeo P."/>
            <person name="Zhao Q."/>
            <person name="Wortman J."/>
            <person name="Fraser-Liggett C."/>
            <person name="Carlton J."/>
        </authorList>
    </citation>
    <scope>NUCLEOTIDE SEQUENCE</scope>
    <source>
        <strain evidence="2">G3</strain>
    </source>
</reference>
<accession>A2F110</accession>
<dbReference type="EMBL" id="DS113568">
    <property type="protein sequence ID" value="EAY01418.1"/>
    <property type="molecule type" value="Genomic_DNA"/>
</dbReference>
<reference evidence="2" key="2">
    <citation type="journal article" date="2007" name="Science">
        <title>Draft genome sequence of the sexually transmitted pathogen Trichomonas vaginalis.</title>
        <authorList>
            <person name="Carlton J.M."/>
            <person name="Hirt R.P."/>
            <person name="Silva J.C."/>
            <person name="Delcher A.L."/>
            <person name="Schatz M."/>
            <person name="Zhao Q."/>
            <person name="Wortman J.R."/>
            <person name="Bidwell S.L."/>
            <person name="Alsmark U.C.M."/>
            <person name="Besteiro S."/>
            <person name="Sicheritz-Ponten T."/>
            <person name="Noel C.J."/>
            <person name="Dacks J.B."/>
            <person name="Foster P.G."/>
            <person name="Simillion C."/>
            <person name="Van de Peer Y."/>
            <person name="Miranda-Saavedra D."/>
            <person name="Barton G.J."/>
            <person name="Westrop G.D."/>
            <person name="Mueller S."/>
            <person name="Dessi D."/>
            <person name="Fiori P.L."/>
            <person name="Ren Q."/>
            <person name="Paulsen I."/>
            <person name="Zhang H."/>
            <person name="Bastida-Corcuera F.D."/>
            <person name="Simoes-Barbosa A."/>
            <person name="Brown M.T."/>
            <person name="Hayes R.D."/>
            <person name="Mukherjee M."/>
            <person name="Okumura C.Y."/>
            <person name="Schneider R."/>
            <person name="Smith A.J."/>
            <person name="Vanacova S."/>
            <person name="Villalvazo M."/>
            <person name="Haas B.J."/>
            <person name="Pertea M."/>
            <person name="Feldblyum T.V."/>
            <person name="Utterback T.R."/>
            <person name="Shu C.L."/>
            <person name="Osoegawa K."/>
            <person name="de Jong P.J."/>
            <person name="Hrdy I."/>
            <person name="Horvathova L."/>
            <person name="Zubacova Z."/>
            <person name="Dolezal P."/>
            <person name="Malik S.B."/>
            <person name="Logsdon J.M. Jr."/>
            <person name="Henze K."/>
            <person name="Gupta A."/>
            <person name="Wang C.C."/>
            <person name="Dunne R.L."/>
            <person name="Upcroft J.A."/>
            <person name="Upcroft P."/>
            <person name="White O."/>
            <person name="Salzberg S.L."/>
            <person name="Tang P."/>
            <person name="Chiu C.-H."/>
            <person name="Lee Y.-S."/>
            <person name="Embley T.M."/>
            <person name="Coombs G.H."/>
            <person name="Mottram J.C."/>
            <person name="Tachezy J."/>
            <person name="Fraser-Liggett C.M."/>
            <person name="Johnson P.J."/>
        </authorList>
    </citation>
    <scope>NUCLEOTIDE SEQUENCE [LARGE SCALE GENOMIC DNA]</scope>
    <source>
        <strain evidence="2">G3</strain>
    </source>
</reference>
<dbReference type="KEGG" id="tva:4759244"/>
<dbReference type="GO" id="GO:0006886">
    <property type="term" value="P:intracellular protein transport"/>
    <property type="evidence" value="ECO:0000318"/>
    <property type="project" value="GO_Central"/>
</dbReference>
<dbReference type="InterPro" id="IPR035969">
    <property type="entry name" value="Rab-GAP_TBC_sf"/>
</dbReference>
<gene>
    <name evidence="2" type="ORF">TVAG_230220</name>
</gene>
<dbReference type="PANTHER" id="PTHR22957:SF27">
    <property type="entry name" value="TBC1 DOMAIN FAMILY MEMBER 13"/>
    <property type="match status" value="1"/>
</dbReference>
<dbReference type="FunFam" id="1.10.8.270:FF:000055">
    <property type="entry name" value="TBC1 domain protein, putative"/>
    <property type="match status" value="1"/>
</dbReference>
<proteinExistence type="predicted"/>
<dbReference type="STRING" id="5722.A2F110"/>
<dbReference type="SMR" id="A2F110"/>
<evidence type="ECO:0000313" key="3">
    <source>
        <dbReference type="Proteomes" id="UP000001542"/>
    </source>
</evidence>
<organism evidence="2 3">
    <name type="scientific">Trichomonas vaginalis (strain ATCC PRA-98 / G3)</name>
    <dbReference type="NCBI Taxonomy" id="412133"/>
    <lineage>
        <taxon>Eukaryota</taxon>
        <taxon>Metamonada</taxon>
        <taxon>Parabasalia</taxon>
        <taxon>Trichomonadida</taxon>
        <taxon>Trichomonadidae</taxon>
        <taxon>Trichomonas</taxon>
    </lineage>
</organism>
<dbReference type="OrthoDB" id="10263206at2759"/>
<dbReference type="PANTHER" id="PTHR22957">
    <property type="entry name" value="TBC1 DOMAIN FAMILY MEMBER GTPASE-ACTIVATING PROTEIN"/>
    <property type="match status" value="1"/>
</dbReference>
<dbReference type="InParanoid" id="A2F110"/>
<protein>
    <submittedName>
        <fullName evidence="2">TBC1 domain family protein, putative</fullName>
    </submittedName>
</protein>
<dbReference type="VEuPathDB" id="TrichDB:TVAG_230220"/>
<dbReference type="FunFam" id="1.10.472.80:FF:000048">
    <property type="entry name" value="TBC domain containing protein"/>
    <property type="match status" value="1"/>
</dbReference>
<dbReference type="GO" id="GO:0005737">
    <property type="term" value="C:cytoplasm"/>
    <property type="evidence" value="ECO:0000318"/>
    <property type="project" value="GO_Central"/>
</dbReference>
<dbReference type="InterPro" id="IPR000195">
    <property type="entry name" value="Rab-GAP-TBC_dom"/>
</dbReference>
<dbReference type="OMA" id="MHAREWP"/>
<dbReference type="SMART" id="SM00164">
    <property type="entry name" value="TBC"/>
    <property type="match status" value="1"/>
</dbReference>
<dbReference type="SUPFAM" id="SSF47923">
    <property type="entry name" value="Ypt/Rab-GAP domain of gyp1p"/>
    <property type="match status" value="2"/>
</dbReference>
<dbReference type="Gene3D" id="1.10.8.270">
    <property type="entry name" value="putative rabgap domain of human tbc1 domain family member 14 like domains"/>
    <property type="match status" value="1"/>
</dbReference>
<dbReference type="PROSITE" id="PS50086">
    <property type="entry name" value="TBC_RABGAP"/>
    <property type="match status" value="1"/>
</dbReference>
<dbReference type="eggNOG" id="KOG4567">
    <property type="taxonomic scope" value="Eukaryota"/>
</dbReference>
<evidence type="ECO:0000313" key="2">
    <source>
        <dbReference type="EMBL" id="EAY01418.1"/>
    </source>
</evidence>
<dbReference type="Pfam" id="PF00566">
    <property type="entry name" value="RabGAP-TBC"/>
    <property type="match status" value="1"/>
</dbReference>
<keyword evidence="3" id="KW-1185">Reference proteome</keyword>
<dbReference type="RefSeq" id="XP_001330253.1">
    <property type="nucleotide sequence ID" value="XM_001330218.1"/>
</dbReference>
<name>A2F110_TRIV3</name>
<dbReference type="VEuPathDB" id="TrichDB:TVAGG3_0324060"/>
<sequence length="363" mass="42541">MRNFPTVSEGSPEFRILPLMQPIEDDTIQIDKIRSLTHSGLNGAPPEDRALSWLALIGLYPMHAREWPDIRSELNQVYRSYIAEFKLEEWHNKSIQVHCTKDVFDVDDKSLMDIVHKDVVRTAKHIFMLPPCPLQGEPDDGSMLVLYSVHIRRLERILYILGKVYRPFGYMQGFNELIMPFYTVFYSSKSIFHDDIEVEALSFNCLLRLLGQTNLIELFMTMNKSENLLARLSLFNKVLESKIPEINKHLKQQDIYPLLYAFKWFCLLFCQNHEMPVIHEIWDSLLTHFDRLIDFAFYIGAAEMKMVENQILSSQFSDTLQILQNIHINDIYSVLSIANKWWHDDTKPHMLNSLKGAIKSFMH</sequence>
<dbReference type="AlphaFoldDB" id="A2F110"/>
<evidence type="ECO:0000259" key="1">
    <source>
        <dbReference type="PROSITE" id="PS50086"/>
    </source>
</evidence>
<dbReference type="GO" id="GO:0005096">
    <property type="term" value="F:GTPase activator activity"/>
    <property type="evidence" value="ECO:0000318"/>
    <property type="project" value="GO_Central"/>
</dbReference>
<dbReference type="FunCoup" id="A2F110">
    <property type="interactions" value="76"/>
</dbReference>
<dbReference type="Gene3D" id="1.10.472.80">
    <property type="entry name" value="Ypt/Rab-GAP domain of gyp1p, domain 3"/>
    <property type="match status" value="1"/>
</dbReference>
<feature type="domain" description="Rab-GAP TBC" evidence="1">
    <location>
        <begin position="43"/>
        <end position="289"/>
    </location>
</feature>